<protein>
    <submittedName>
        <fullName evidence="1">Uncharacterized protein</fullName>
    </submittedName>
</protein>
<accession>A0A6G9AWF1</accession>
<keyword evidence="2" id="KW-1185">Reference proteome</keyword>
<proteinExistence type="predicted"/>
<dbReference type="Proteomes" id="UP000501802">
    <property type="component" value="Chromosome"/>
</dbReference>
<name>A0A6G9AWF1_9BACT</name>
<dbReference type="RefSeq" id="WP_167217025.1">
    <property type="nucleotide sequence ID" value="NZ_CP050063.1"/>
</dbReference>
<evidence type="ECO:0000313" key="1">
    <source>
        <dbReference type="EMBL" id="QIP16797.1"/>
    </source>
</evidence>
<dbReference type="AlphaFoldDB" id="A0A6G9AWF1"/>
<sequence length="214" mass="23351">MQTQTPITQSLPDQIKQTLAKAKGKYFILPSGQTRRLDDFEIDAKNSTTTLHFEKEKAKSFANLVFLEKWNYYMPISADLAPQEAVLVQATSIPEARPIVPKPAPSAPLPTQKPVDPPAVMAEVDSAPMEVASATPMPIEQIQQHATGLLGLGDLGRILDEQLAKVQRDPKAIAQAKVINDLAKSKIDMARVRVDAIRLLKDLIKPGNDPAANS</sequence>
<dbReference type="KEGG" id="spib:G8759_31230"/>
<gene>
    <name evidence="1" type="ORF">G8759_31230</name>
</gene>
<dbReference type="EMBL" id="CP050063">
    <property type="protein sequence ID" value="QIP16797.1"/>
    <property type="molecule type" value="Genomic_DNA"/>
</dbReference>
<evidence type="ECO:0000313" key="2">
    <source>
        <dbReference type="Proteomes" id="UP000501802"/>
    </source>
</evidence>
<organism evidence="1 2">
    <name type="scientific">Spirosoma aureum</name>
    <dbReference type="NCBI Taxonomy" id="2692134"/>
    <lineage>
        <taxon>Bacteria</taxon>
        <taxon>Pseudomonadati</taxon>
        <taxon>Bacteroidota</taxon>
        <taxon>Cytophagia</taxon>
        <taxon>Cytophagales</taxon>
        <taxon>Cytophagaceae</taxon>
        <taxon>Spirosoma</taxon>
    </lineage>
</organism>
<reference evidence="1 2" key="1">
    <citation type="submission" date="2020-03" db="EMBL/GenBank/DDBJ databases">
        <authorList>
            <person name="Kim M.K."/>
        </authorList>
    </citation>
    <scope>NUCLEOTIDE SEQUENCE [LARGE SCALE GENOMIC DNA]</scope>
    <source>
        <strain evidence="1 2">BT328</strain>
    </source>
</reference>